<evidence type="ECO:0000313" key="2">
    <source>
        <dbReference type="EMBL" id="GAA2915354.1"/>
    </source>
</evidence>
<accession>A0ABN3WI33</accession>
<feature type="compositionally biased region" description="Basic and acidic residues" evidence="1">
    <location>
        <begin position="77"/>
        <end position="95"/>
    </location>
</feature>
<reference evidence="2 3" key="1">
    <citation type="journal article" date="2019" name="Int. J. Syst. Evol. Microbiol.">
        <title>The Global Catalogue of Microorganisms (GCM) 10K type strain sequencing project: providing services to taxonomists for standard genome sequencing and annotation.</title>
        <authorList>
            <consortium name="The Broad Institute Genomics Platform"/>
            <consortium name="The Broad Institute Genome Sequencing Center for Infectious Disease"/>
            <person name="Wu L."/>
            <person name="Ma J."/>
        </authorList>
    </citation>
    <scope>NUCLEOTIDE SEQUENCE [LARGE SCALE GENOMIC DNA]</scope>
    <source>
        <strain evidence="2 3">JCM 4087</strain>
    </source>
</reference>
<organism evidence="2 3">
    <name type="scientific">Streptomyces thioluteus</name>
    <dbReference type="NCBI Taxonomy" id="66431"/>
    <lineage>
        <taxon>Bacteria</taxon>
        <taxon>Bacillati</taxon>
        <taxon>Actinomycetota</taxon>
        <taxon>Actinomycetes</taxon>
        <taxon>Kitasatosporales</taxon>
        <taxon>Streptomycetaceae</taxon>
        <taxon>Streptomyces</taxon>
    </lineage>
</organism>
<dbReference type="EMBL" id="BAAAXZ010000034">
    <property type="protein sequence ID" value="GAA2915354.1"/>
    <property type="molecule type" value="Genomic_DNA"/>
</dbReference>
<feature type="compositionally biased region" description="Basic and acidic residues" evidence="1">
    <location>
        <begin position="7"/>
        <end position="37"/>
    </location>
</feature>
<comment type="caution">
    <text evidence="2">The sequence shown here is derived from an EMBL/GenBank/DDBJ whole genome shotgun (WGS) entry which is preliminary data.</text>
</comment>
<evidence type="ECO:0000313" key="3">
    <source>
        <dbReference type="Proteomes" id="UP001501102"/>
    </source>
</evidence>
<proteinExistence type="predicted"/>
<gene>
    <name evidence="2" type="ORF">GCM10020221_08830</name>
</gene>
<feature type="compositionally biased region" description="Gly residues" evidence="1">
    <location>
        <begin position="52"/>
        <end position="74"/>
    </location>
</feature>
<dbReference type="Proteomes" id="UP001501102">
    <property type="component" value="Unassembled WGS sequence"/>
</dbReference>
<evidence type="ECO:0000256" key="1">
    <source>
        <dbReference type="SAM" id="MobiDB-lite"/>
    </source>
</evidence>
<keyword evidence="3" id="KW-1185">Reference proteome</keyword>
<feature type="region of interest" description="Disordered" evidence="1">
    <location>
        <begin position="1"/>
        <end position="95"/>
    </location>
</feature>
<name>A0ABN3WI33_STRTU</name>
<protein>
    <submittedName>
        <fullName evidence="2">Uncharacterized protein</fullName>
    </submittedName>
</protein>
<sequence length="95" mass="9862">MPTVFVERVDPGAREGVDRQPAQDRGERRRRVLKTDHGAVAGGHEVDLPELGPGGRGRGVQSGTGGRGLGIGARGGRRADGDRGARGEGDTGPRQ</sequence>